<dbReference type="OMA" id="DYSTAKH"/>
<name>A0A1Y2LWK6_EPING</name>
<sequence>MAEFQITDADLSRSKFEGKVVIVTGCSSGIGLATVELLSSLGAKIVSADINPPPAPGSFTFVQTDVTQWTSLTKLFKTAIDAHGQIDFVFANAGIGPRANYLALETDASGELLPPASATLDVNLSSVVNTATLAMHYMKTQSSGGSIVLMGSSTGLHPVRAIDYSTAKAGVLGFGRGLAKLASVAGLPIRVNTLAPSWTATQVLPDLNGLLAAVNYKAQSTEVVARAAAFLMVDGERNGDVVFVCEGKYKEIEKAILAKAYDEVKGDGPSDDEVLARIMALGS</sequence>
<dbReference type="InParanoid" id="A0A1Y2LWK6"/>
<dbReference type="SUPFAM" id="SSF51735">
    <property type="entry name" value="NAD(P)-binding Rossmann-fold domains"/>
    <property type="match status" value="1"/>
</dbReference>
<evidence type="ECO:0000256" key="1">
    <source>
        <dbReference type="ARBA" id="ARBA00006484"/>
    </source>
</evidence>
<dbReference type="InterPro" id="IPR002347">
    <property type="entry name" value="SDR_fam"/>
</dbReference>
<proteinExistence type="inferred from homology"/>
<dbReference type="Proteomes" id="UP000193240">
    <property type="component" value="Unassembled WGS sequence"/>
</dbReference>
<evidence type="ECO:0000256" key="2">
    <source>
        <dbReference type="ARBA" id="ARBA00023002"/>
    </source>
</evidence>
<protein>
    <submittedName>
        <fullName evidence="4">Uncharacterized protein</fullName>
    </submittedName>
</protein>
<dbReference type="PRINTS" id="PR00081">
    <property type="entry name" value="GDHRDH"/>
</dbReference>
<accession>A0A1Y2LWK6</accession>
<dbReference type="CDD" id="cd05323">
    <property type="entry name" value="ADH_SDR_c_like"/>
    <property type="match status" value="1"/>
</dbReference>
<dbReference type="GO" id="GO:0016491">
    <property type="term" value="F:oxidoreductase activity"/>
    <property type="evidence" value="ECO:0007669"/>
    <property type="project" value="UniProtKB-KW"/>
</dbReference>
<evidence type="ECO:0000313" key="5">
    <source>
        <dbReference type="Proteomes" id="UP000193240"/>
    </source>
</evidence>
<reference evidence="4 5" key="1">
    <citation type="journal article" date="2017" name="Genome Announc.">
        <title>Genome sequence of the saprophytic ascomycete Epicoccum nigrum ICMP 19927 strain isolated from New Zealand.</title>
        <authorList>
            <person name="Fokin M."/>
            <person name="Fleetwood D."/>
            <person name="Weir B.S."/>
            <person name="Villas-Boas S.G."/>
        </authorList>
    </citation>
    <scope>NUCLEOTIDE SEQUENCE [LARGE SCALE GENOMIC DNA]</scope>
    <source>
        <strain evidence="4 5">ICMP 19927</strain>
    </source>
</reference>
<dbReference type="OrthoDB" id="37659at2759"/>
<dbReference type="PANTHER" id="PTHR43180">
    <property type="entry name" value="3-OXOACYL-(ACYL-CARRIER-PROTEIN) REDUCTASE (AFU_ORTHOLOGUE AFUA_6G11210)"/>
    <property type="match status" value="1"/>
</dbReference>
<evidence type="ECO:0000313" key="4">
    <source>
        <dbReference type="EMBL" id="OSS47557.1"/>
    </source>
</evidence>
<dbReference type="Gene3D" id="3.40.50.720">
    <property type="entry name" value="NAD(P)-binding Rossmann-like Domain"/>
    <property type="match status" value="1"/>
</dbReference>
<keyword evidence="5" id="KW-1185">Reference proteome</keyword>
<comment type="similarity">
    <text evidence="1 3">Belongs to the short-chain dehydrogenases/reductases (SDR) family.</text>
</comment>
<dbReference type="EMBL" id="KZ107848">
    <property type="protein sequence ID" value="OSS47557.1"/>
    <property type="molecule type" value="Genomic_DNA"/>
</dbReference>
<dbReference type="PANTHER" id="PTHR43180:SF10">
    <property type="entry name" value="NAD(P)-BINDING PROTEIN"/>
    <property type="match status" value="1"/>
</dbReference>
<dbReference type="InterPro" id="IPR036291">
    <property type="entry name" value="NAD(P)-bd_dom_sf"/>
</dbReference>
<organism evidence="4 5">
    <name type="scientific">Epicoccum nigrum</name>
    <name type="common">Soil fungus</name>
    <name type="synonym">Epicoccum purpurascens</name>
    <dbReference type="NCBI Taxonomy" id="105696"/>
    <lineage>
        <taxon>Eukaryota</taxon>
        <taxon>Fungi</taxon>
        <taxon>Dikarya</taxon>
        <taxon>Ascomycota</taxon>
        <taxon>Pezizomycotina</taxon>
        <taxon>Dothideomycetes</taxon>
        <taxon>Pleosporomycetidae</taxon>
        <taxon>Pleosporales</taxon>
        <taxon>Pleosporineae</taxon>
        <taxon>Didymellaceae</taxon>
        <taxon>Epicoccum</taxon>
    </lineage>
</organism>
<dbReference type="Pfam" id="PF00106">
    <property type="entry name" value="adh_short"/>
    <property type="match status" value="1"/>
</dbReference>
<dbReference type="AlphaFoldDB" id="A0A1Y2LWK6"/>
<dbReference type="PRINTS" id="PR00080">
    <property type="entry name" value="SDRFAMILY"/>
</dbReference>
<gene>
    <name evidence="4" type="ORF">B5807_07503</name>
</gene>
<dbReference type="STRING" id="105696.A0A1Y2LWK6"/>
<keyword evidence="2" id="KW-0560">Oxidoreductase</keyword>
<evidence type="ECO:0000256" key="3">
    <source>
        <dbReference type="RuleBase" id="RU000363"/>
    </source>
</evidence>